<evidence type="ECO:0000313" key="4">
    <source>
        <dbReference type="Proteomes" id="UP000076321"/>
    </source>
</evidence>
<comment type="caution">
    <text evidence="2">The sequence shown here is derived from an EMBL/GenBank/DDBJ whole genome shotgun (WGS) entry which is preliminary data.</text>
</comment>
<dbReference type="Proteomes" id="UP000076321">
    <property type="component" value="Unassembled WGS sequence"/>
</dbReference>
<keyword evidence="1" id="KW-0175">Coiled coil</keyword>
<name>A0A154MII8_9PSEU</name>
<dbReference type="InterPro" id="IPR022536">
    <property type="entry name" value="EspC"/>
</dbReference>
<protein>
    <recommendedName>
        <fullName evidence="6">ESX-1 secretion-associated protein</fullName>
    </recommendedName>
</protein>
<dbReference type="EMBL" id="LOBU02000014">
    <property type="protein sequence ID" value="OKA06638.1"/>
    <property type="molecule type" value="Genomic_DNA"/>
</dbReference>
<evidence type="ECO:0008006" key="6">
    <source>
        <dbReference type="Google" id="ProtNLM"/>
    </source>
</evidence>
<evidence type="ECO:0000313" key="3">
    <source>
        <dbReference type="EMBL" id="OKA06638.1"/>
    </source>
</evidence>
<evidence type="ECO:0000313" key="2">
    <source>
        <dbReference type="EMBL" id="KZB83920.1"/>
    </source>
</evidence>
<dbReference type="GO" id="GO:0009306">
    <property type="term" value="P:protein secretion"/>
    <property type="evidence" value="ECO:0007669"/>
    <property type="project" value="InterPro"/>
</dbReference>
<dbReference type="OrthoDB" id="3628301at2"/>
<accession>A0A154MII8</accession>
<dbReference type="EMBL" id="LQCI01000018">
    <property type="protein sequence ID" value="KZB83920.1"/>
    <property type="molecule type" value="Genomic_DNA"/>
</dbReference>
<reference evidence="2 4" key="1">
    <citation type="submission" date="2015-12" db="EMBL/GenBank/DDBJ databases">
        <title>Amycolatopsis regifaucium genome sequencing and assembly.</title>
        <authorList>
            <person name="Mayilraj S."/>
        </authorList>
    </citation>
    <scope>NUCLEOTIDE SEQUENCE [LARGE SCALE GENOMIC DNA]</scope>
    <source>
        <strain evidence="2 4">GY080</strain>
    </source>
</reference>
<keyword evidence="5" id="KW-1185">Reference proteome</keyword>
<dbReference type="AlphaFoldDB" id="A0A154MII8"/>
<feature type="coiled-coil region" evidence="1">
    <location>
        <begin position="59"/>
        <end position="93"/>
    </location>
</feature>
<reference evidence="3 5" key="2">
    <citation type="submission" date="2016-11" db="EMBL/GenBank/DDBJ databases">
        <title>Genome sequencing of Amycolatopsis regifaucium.</title>
        <authorList>
            <person name="Mayilraj S."/>
            <person name="Kaur N."/>
        </authorList>
    </citation>
    <scope>NUCLEOTIDE SEQUENCE [LARGE SCALE GENOMIC DNA]</scope>
    <source>
        <strain evidence="3 5">GY080</strain>
    </source>
</reference>
<evidence type="ECO:0000313" key="5">
    <source>
        <dbReference type="Proteomes" id="UP000186883"/>
    </source>
</evidence>
<evidence type="ECO:0000256" key="1">
    <source>
        <dbReference type="SAM" id="Coils"/>
    </source>
</evidence>
<organism evidence="2 4">
    <name type="scientific">Amycolatopsis regifaucium</name>
    <dbReference type="NCBI Taxonomy" id="546365"/>
    <lineage>
        <taxon>Bacteria</taxon>
        <taxon>Bacillati</taxon>
        <taxon>Actinomycetota</taxon>
        <taxon>Actinomycetes</taxon>
        <taxon>Pseudonocardiales</taxon>
        <taxon>Pseudonocardiaceae</taxon>
        <taxon>Amycolatopsis</taxon>
    </lineage>
</organism>
<proteinExistence type="predicted"/>
<dbReference type="Pfam" id="PF10824">
    <property type="entry name" value="T7SS_ESX_EspC"/>
    <property type="match status" value="1"/>
</dbReference>
<dbReference type="Proteomes" id="UP000186883">
    <property type="component" value="Unassembled WGS sequence"/>
</dbReference>
<gene>
    <name evidence="3" type="ORF">ATP06_0218885</name>
    <name evidence="2" type="ORF">AVL48_35720</name>
</gene>
<sequence length="111" mass="11940">MVSGFGVDTEAMAEFASHLDKLEDALRKSADMVGSCVADPGIFGIFGGQIYGAGASMHCGKARDQLNKYSENVKEFSDRMREAAKKYDANEAETEKLINAAGDGIEEVKVK</sequence>